<dbReference type="InterPro" id="IPR009339">
    <property type="entry name" value="DUF998"/>
</dbReference>
<proteinExistence type="predicted"/>
<keyword evidence="1" id="KW-1133">Transmembrane helix</keyword>
<keyword evidence="1" id="KW-0472">Membrane</keyword>
<evidence type="ECO:0000313" key="2">
    <source>
        <dbReference type="EMBL" id="NMZ82491.1"/>
    </source>
</evidence>
<organism evidence="2 3">
    <name type="scientific">Pseudomonas mandelii</name>
    <dbReference type="NCBI Taxonomy" id="75612"/>
    <lineage>
        <taxon>Bacteria</taxon>
        <taxon>Pseudomonadati</taxon>
        <taxon>Pseudomonadota</taxon>
        <taxon>Gammaproteobacteria</taxon>
        <taxon>Pseudomonadales</taxon>
        <taxon>Pseudomonadaceae</taxon>
        <taxon>Pseudomonas</taxon>
    </lineage>
</organism>
<dbReference type="Pfam" id="PF06197">
    <property type="entry name" value="DUF998"/>
    <property type="match status" value="1"/>
</dbReference>
<evidence type="ECO:0000256" key="1">
    <source>
        <dbReference type="SAM" id="Phobius"/>
    </source>
</evidence>
<dbReference type="EMBL" id="JAAQXV010000009">
    <property type="protein sequence ID" value="NMZ82491.1"/>
    <property type="molecule type" value="Genomic_DNA"/>
</dbReference>
<feature type="transmembrane region" description="Helical" evidence="1">
    <location>
        <begin position="83"/>
        <end position="104"/>
    </location>
</feature>
<feature type="transmembrane region" description="Helical" evidence="1">
    <location>
        <begin position="187"/>
        <end position="205"/>
    </location>
</feature>
<feature type="transmembrane region" description="Helical" evidence="1">
    <location>
        <begin position="54"/>
        <end position="76"/>
    </location>
</feature>
<dbReference type="AlphaFoldDB" id="A0AB36D691"/>
<sequence length="208" mass="22135">MNKGIIKWGFVAGLLAPIWLLVGVVIAGSLYPGYSHLNQAMSELGAIGAPTHGVSPLINNFPLGVLFIVFGLAAFATFHTSKLARLSAVLIVLHGVASFGAGYFSCDIGCGLENPSDSQKLHNLSGLVMFLTLLIANALWIYLASRVLGLKWFAWFSLVCTLGALLVLPLMGQAVEVGQGFGLYQRINYGVSILWVGVFAGVLISRRA</sequence>
<feature type="transmembrane region" description="Helical" evidence="1">
    <location>
        <begin position="152"/>
        <end position="175"/>
    </location>
</feature>
<accession>A0AB36D691</accession>
<name>A0AB36D691_9PSED</name>
<dbReference type="Proteomes" id="UP000548707">
    <property type="component" value="Unassembled WGS sequence"/>
</dbReference>
<protein>
    <submittedName>
        <fullName evidence="2">DUF998 domain-containing protein</fullName>
    </submittedName>
</protein>
<keyword evidence="1" id="KW-0812">Transmembrane</keyword>
<dbReference type="RefSeq" id="WP_169858031.1">
    <property type="nucleotide sequence ID" value="NZ_JAAQXV010000009.1"/>
</dbReference>
<feature type="transmembrane region" description="Helical" evidence="1">
    <location>
        <begin position="12"/>
        <end position="34"/>
    </location>
</feature>
<comment type="caution">
    <text evidence="2">The sequence shown here is derived from an EMBL/GenBank/DDBJ whole genome shotgun (WGS) entry which is preliminary data.</text>
</comment>
<evidence type="ECO:0000313" key="3">
    <source>
        <dbReference type="Proteomes" id="UP000548707"/>
    </source>
</evidence>
<feature type="transmembrane region" description="Helical" evidence="1">
    <location>
        <begin position="124"/>
        <end position="145"/>
    </location>
</feature>
<reference evidence="2 3" key="1">
    <citation type="journal article" date="2020" name="Front. Microbiol.">
        <title>Genetic Organization of the aprX-lipA2 Operon Affects the Proteolytic Potential of Pseudomonas Species in Milk.</title>
        <authorList>
            <person name="Maier C."/>
            <person name="Huptas C."/>
            <person name="von Neubeck M."/>
            <person name="Scherer S."/>
            <person name="Wenning M."/>
            <person name="Lucking G."/>
        </authorList>
    </citation>
    <scope>NUCLEOTIDE SEQUENCE [LARGE SCALE GENOMIC DNA]</scope>
    <source>
        <strain evidence="2 3">WS 5114</strain>
    </source>
</reference>
<gene>
    <name evidence="2" type="ORF">HBO26_24690</name>
</gene>